<evidence type="ECO:0000256" key="2">
    <source>
        <dbReference type="ARBA" id="ARBA00022516"/>
    </source>
</evidence>
<protein>
    <recommendedName>
        <fullName evidence="10">Glycerol-3-phosphate acyltransferase</fullName>
    </recommendedName>
    <alternativeName>
        <fullName evidence="10">Acyl-PO4 G3P acyltransferase</fullName>
    </alternativeName>
    <alternativeName>
        <fullName evidence="10">Acyl-phosphate--glycerol-3-phosphate acyltransferase</fullName>
    </alternativeName>
    <alternativeName>
        <fullName evidence="10">G3P acyltransferase</fullName>
        <shortName evidence="10">GPAT</shortName>
        <ecNumber evidence="10">2.3.1.275</ecNumber>
    </alternativeName>
    <alternativeName>
        <fullName evidence="10">Lysophosphatidic acid synthase</fullName>
        <shortName evidence="10">LPA synthase</shortName>
    </alternativeName>
</protein>
<keyword evidence="2 10" id="KW-0444">Lipid biosynthesis</keyword>
<reference evidence="11 12" key="1">
    <citation type="submission" date="2016-07" db="EMBL/GenBank/DDBJ databases">
        <title>Caryophanon tenue genome sequencing.</title>
        <authorList>
            <person name="Verma A."/>
            <person name="Pal Y."/>
            <person name="Krishnamurthi S."/>
        </authorList>
    </citation>
    <scope>NUCLEOTIDE SEQUENCE [LARGE SCALE GENOMIC DNA]</scope>
    <source>
        <strain evidence="11 12">DSM 14152</strain>
    </source>
</reference>
<evidence type="ECO:0000256" key="5">
    <source>
        <dbReference type="ARBA" id="ARBA00022989"/>
    </source>
</evidence>
<dbReference type="HAMAP" id="MF_01043">
    <property type="entry name" value="PlsY"/>
    <property type="match status" value="1"/>
</dbReference>
<feature type="transmembrane region" description="Helical" evidence="10">
    <location>
        <begin position="84"/>
        <end position="102"/>
    </location>
</feature>
<dbReference type="EMBL" id="MASJ01000014">
    <property type="protein sequence ID" value="OCS85440.1"/>
    <property type="molecule type" value="Genomic_DNA"/>
</dbReference>
<keyword evidence="11" id="KW-0012">Acyltransferase</keyword>
<accession>A0A1C0YE54</accession>
<name>A0A1C0YE54_9BACL</name>
<keyword evidence="8 10" id="KW-0594">Phospholipid biosynthesis</keyword>
<comment type="subunit">
    <text evidence="10">Probably interacts with PlsX.</text>
</comment>
<gene>
    <name evidence="10" type="primary">plsY</name>
    <name evidence="11" type="ORF">A6M13_13470</name>
</gene>
<keyword evidence="6 10" id="KW-0443">Lipid metabolism</keyword>
<dbReference type="EC" id="2.3.1.275" evidence="10"/>
<feature type="transmembrane region" description="Helical" evidence="10">
    <location>
        <begin position="108"/>
        <end position="133"/>
    </location>
</feature>
<comment type="catalytic activity">
    <reaction evidence="10">
        <text>an acyl phosphate + sn-glycerol 3-phosphate = a 1-acyl-sn-glycero-3-phosphate + phosphate</text>
        <dbReference type="Rhea" id="RHEA:34075"/>
        <dbReference type="ChEBI" id="CHEBI:43474"/>
        <dbReference type="ChEBI" id="CHEBI:57597"/>
        <dbReference type="ChEBI" id="CHEBI:57970"/>
        <dbReference type="ChEBI" id="CHEBI:59918"/>
        <dbReference type="EC" id="2.3.1.275"/>
    </reaction>
</comment>
<dbReference type="PANTHER" id="PTHR30309">
    <property type="entry name" value="INNER MEMBRANE PROTEIN YGIH"/>
    <property type="match status" value="1"/>
</dbReference>
<dbReference type="Pfam" id="PF02660">
    <property type="entry name" value="G3P_acyltransf"/>
    <property type="match status" value="1"/>
</dbReference>
<evidence type="ECO:0000256" key="3">
    <source>
        <dbReference type="ARBA" id="ARBA00022679"/>
    </source>
</evidence>
<evidence type="ECO:0000256" key="7">
    <source>
        <dbReference type="ARBA" id="ARBA00023136"/>
    </source>
</evidence>
<dbReference type="PANTHER" id="PTHR30309:SF0">
    <property type="entry name" value="GLYCEROL-3-PHOSPHATE ACYLTRANSFERASE-RELATED"/>
    <property type="match status" value="1"/>
</dbReference>
<comment type="subcellular location">
    <subcellularLocation>
        <location evidence="10">Cell membrane</location>
        <topology evidence="10">Multi-pass membrane protein</topology>
    </subcellularLocation>
</comment>
<keyword evidence="4 10" id="KW-0812">Transmembrane</keyword>
<feature type="transmembrane region" description="Helical" evidence="10">
    <location>
        <begin position="165"/>
        <end position="180"/>
    </location>
</feature>
<dbReference type="RefSeq" id="WP_066545006.1">
    <property type="nucleotide sequence ID" value="NZ_MASJ01000014.1"/>
</dbReference>
<dbReference type="OrthoDB" id="9777124at2"/>
<evidence type="ECO:0000256" key="6">
    <source>
        <dbReference type="ARBA" id="ARBA00023098"/>
    </source>
</evidence>
<dbReference type="SMART" id="SM01207">
    <property type="entry name" value="G3P_acyltransf"/>
    <property type="match status" value="1"/>
</dbReference>
<organism evidence="11 12">
    <name type="scientific">Caryophanon tenue</name>
    <dbReference type="NCBI Taxonomy" id="33978"/>
    <lineage>
        <taxon>Bacteria</taxon>
        <taxon>Bacillati</taxon>
        <taxon>Bacillota</taxon>
        <taxon>Bacilli</taxon>
        <taxon>Bacillales</taxon>
        <taxon>Caryophanaceae</taxon>
        <taxon>Caryophanon</taxon>
    </lineage>
</organism>
<dbReference type="GO" id="GO:0043772">
    <property type="term" value="F:acyl-phosphate glycerol-3-phosphate acyltransferase activity"/>
    <property type="evidence" value="ECO:0007669"/>
    <property type="project" value="UniProtKB-UniRule"/>
</dbReference>
<dbReference type="GO" id="GO:0008654">
    <property type="term" value="P:phospholipid biosynthetic process"/>
    <property type="evidence" value="ECO:0007669"/>
    <property type="project" value="UniProtKB-UniRule"/>
</dbReference>
<dbReference type="GO" id="GO:0005886">
    <property type="term" value="C:plasma membrane"/>
    <property type="evidence" value="ECO:0007669"/>
    <property type="project" value="UniProtKB-SubCell"/>
</dbReference>
<comment type="similarity">
    <text evidence="10">Belongs to the PlsY family.</text>
</comment>
<comment type="caution">
    <text evidence="11">The sequence shown here is derived from an EMBL/GenBank/DDBJ whole genome shotgun (WGS) entry which is preliminary data.</text>
</comment>
<dbReference type="NCBIfam" id="TIGR00023">
    <property type="entry name" value="glycerol-3-phosphate 1-O-acyltransferase PlsY"/>
    <property type="match status" value="1"/>
</dbReference>
<dbReference type="Proteomes" id="UP000093199">
    <property type="component" value="Unassembled WGS sequence"/>
</dbReference>
<dbReference type="UniPathway" id="UPA00085"/>
<evidence type="ECO:0000256" key="1">
    <source>
        <dbReference type="ARBA" id="ARBA00022475"/>
    </source>
</evidence>
<evidence type="ECO:0000313" key="11">
    <source>
        <dbReference type="EMBL" id="OCS85440.1"/>
    </source>
</evidence>
<dbReference type="InterPro" id="IPR003811">
    <property type="entry name" value="G3P_acylTferase_PlsY"/>
</dbReference>
<keyword evidence="1 10" id="KW-1003">Cell membrane</keyword>
<dbReference type="STRING" id="33978.A6M13_13470"/>
<dbReference type="AlphaFoldDB" id="A0A1C0YE54"/>
<feature type="transmembrane region" description="Helical" evidence="10">
    <location>
        <begin position="140"/>
        <end position="159"/>
    </location>
</feature>
<evidence type="ECO:0000313" key="12">
    <source>
        <dbReference type="Proteomes" id="UP000093199"/>
    </source>
</evidence>
<evidence type="ECO:0000256" key="4">
    <source>
        <dbReference type="ARBA" id="ARBA00022692"/>
    </source>
</evidence>
<comment type="function">
    <text evidence="10">Catalyzes the transfer of an acyl group from acyl-phosphate (acyl-PO(4)) to glycerol-3-phosphate (G3P) to form lysophosphatidic acid (LPA). This enzyme utilizes acyl-phosphate as fatty acyl donor, but not acyl-CoA or acyl-ACP.</text>
</comment>
<feature type="transmembrane region" description="Helical" evidence="10">
    <location>
        <begin position="52"/>
        <end position="77"/>
    </location>
</feature>
<keyword evidence="9 10" id="KW-1208">Phospholipid metabolism</keyword>
<proteinExistence type="inferred from homology"/>
<keyword evidence="3 10" id="KW-0808">Transferase</keyword>
<comment type="pathway">
    <text evidence="10">Lipid metabolism; phospholipid metabolism.</text>
</comment>
<evidence type="ECO:0000256" key="9">
    <source>
        <dbReference type="ARBA" id="ARBA00023264"/>
    </source>
</evidence>
<sequence>MALALILVAAYLIGSIPSALWIGKLFYNKDIRQEGSGNLGTTNTFRVLGKPAGIVVLLMDILKGTAAVLLVHLSYFADVSIHPLLLGMIAVIGHMYPIFAGFRGGKAVATSAGVVLGYAPILFISLAIIFVVLLKLFKMVSLSSILIAIIAFLYSIVAYFYTGDWVFTLMIAVLATFIIYRHRENIQRIKNGTESKVNF</sequence>
<keyword evidence="7 10" id="KW-0472">Membrane</keyword>
<evidence type="ECO:0000256" key="10">
    <source>
        <dbReference type="HAMAP-Rule" id="MF_01043"/>
    </source>
</evidence>
<keyword evidence="12" id="KW-1185">Reference proteome</keyword>
<keyword evidence="5 10" id="KW-1133">Transmembrane helix</keyword>
<evidence type="ECO:0000256" key="8">
    <source>
        <dbReference type="ARBA" id="ARBA00023209"/>
    </source>
</evidence>